<dbReference type="AlphaFoldDB" id="A0A397SGB5"/>
<evidence type="ECO:0000313" key="3">
    <source>
        <dbReference type="Proteomes" id="UP000265703"/>
    </source>
</evidence>
<proteinExistence type="predicted"/>
<keyword evidence="3" id="KW-1185">Reference proteome</keyword>
<protein>
    <submittedName>
        <fullName evidence="2">Uncharacterized protein</fullName>
    </submittedName>
</protein>
<keyword evidence="1" id="KW-0472">Membrane</keyword>
<dbReference type="Proteomes" id="UP000265703">
    <property type="component" value="Unassembled WGS sequence"/>
</dbReference>
<evidence type="ECO:0000313" key="2">
    <source>
        <dbReference type="EMBL" id="RIA83746.1"/>
    </source>
</evidence>
<organism evidence="2 3">
    <name type="scientific">Glomus cerebriforme</name>
    <dbReference type="NCBI Taxonomy" id="658196"/>
    <lineage>
        <taxon>Eukaryota</taxon>
        <taxon>Fungi</taxon>
        <taxon>Fungi incertae sedis</taxon>
        <taxon>Mucoromycota</taxon>
        <taxon>Glomeromycotina</taxon>
        <taxon>Glomeromycetes</taxon>
        <taxon>Glomerales</taxon>
        <taxon>Glomeraceae</taxon>
        <taxon>Glomus</taxon>
    </lineage>
</organism>
<name>A0A397SGB5_9GLOM</name>
<dbReference type="EMBL" id="QKYT01000545">
    <property type="protein sequence ID" value="RIA83746.1"/>
    <property type="molecule type" value="Genomic_DNA"/>
</dbReference>
<comment type="caution">
    <text evidence="2">The sequence shown here is derived from an EMBL/GenBank/DDBJ whole genome shotgun (WGS) entry which is preliminary data.</text>
</comment>
<keyword evidence="1" id="KW-1133">Transmembrane helix</keyword>
<keyword evidence="1" id="KW-0812">Transmembrane</keyword>
<evidence type="ECO:0000256" key="1">
    <source>
        <dbReference type="SAM" id="Phobius"/>
    </source>
</evidence>
<reference evidence="2 3" key="1">
    <citation type="submission" date="2018-06" db="EMBL/GenBank/DDBJ databases">
        <title>Comparative genomics reveals the genomic features of Rhizophagus irregularis, R. cerebriforme, R. diaphanum and Gigaspora rosea, and their symbiotic lifestyle signature.</title>
        <authorList>
            <person name="Morin E."/>
            <person name="San Clemente H."/>
            <person name="Chen E.C.H."/>
            <person name="De La Providencia I."/>
            <person name="Hainaut M."/>
            <person name="Kuo A."/>
            <person name="Kohler A."/>
            <person name="Murat C."/>
            <person name="Tang N."/>
            <person name="Roy S."/>
            <person name="Loubradou J."/>
            <person name="Henrissat B."/>
            <person name="Grigoriev I.V."/>
            <person name="Corradi N."/>
            <person name="Roux C."/>
            <person name="Martin F.M."/>
        </authorList>
    </citation>
    <scope>NUCLEOTIDE SEQUENCE [LARGE SCALE GENOMIC DNA]</scope>
    <source>
        <strain evidence="2 3">DAOM 227022</strain>
    </source>
</reference>
<sequence>METEVIALIILALVVFSFIITLFVLGLKRVRKIKGNIPKYLILFLLAFICPPICIYIIKDDLKPDGWFKTIVTVLTCNYCCGLCDPNTIANCILTTCYIPGVLHALYQLFSVLDKLKYPGNENGNKTTP</sequence>
<feature type="transmembrane region" description="Helical" evidence="1">
    <location>
        <begin position="39"/>
        <end position="58"/>
    </location>
</feature>
<feature type="transmembrane region" description="Helical" evidence="1">
    <location>
        <begin position="6"/>
        <end position="27"/>
    </location>
</feature>
<gene>
    <name evidence="2" type="ORF">C1645_785568</name>
</gene>
<dbReference type="OrthoDB" id="2802411at2759"/>
<accession>A0A397SGB5</accession>